<reference evidence="1" key="1">
    <citation type="journal article" date="2015" name="Nature">
        <title>Complex archaea that bridge the gap between prokaryotes and eukaryotes.</title>
        <authorList>
            <person name="Spang A."/>
            <person name="Saw J.H."/>
            <person name="Jorgensen S.L."/>
            <person name="Zaremba-Niedzwiedzka K."/>
            <person name="Martijn J."/>
            <person name="Lind A.E."/>
            <person name="van Eijk R."/>
            <person name="Schleper C."/>
            <person name="Guy L."/>
            <person name="Ettema T.J."/>
        </authorList>
    </citation>
    <scope>NUCLEOTIDE SEQUENCE</scope>
</reference>
<dbReference type="EMBL" id="LAZR01048388">
    <property type="protein sequence ID" value="KKK92047.1"/>
    <property type="molecule type" value="Genomic_DNA"/>
</dbReference>
<protein>
    <recommendedName>
        <fullName evidence="2">IrrE N-terminal-like domain-containing protein</fullName>
    </recommendedName>
</protein>
<comment type="caution">
    <text evidence="1">The sequence shown here is derived from an EMBL/GenBank/DDBJ whole genome shotgun (WGS) entry which is preliminary data.</text>
</comment>
<dbReference type="AlphaFoldDB" id="A0A0F8ZE23"/>
<evidence type="ECO:0000313" key="1">
    <source>
        <dbReference type="EMBL" id="KKK92047.1"/>
    </source>
</evidence>
<accession>A0A0F8ZE23</accession>
<name>A0A0F8ZE23_9ZZZZ</name>
<sequence length="100" mass="11783">MKLTNNIGCMEKEEIENFAAMVLKECGYAYTMKWTTAGNILIKPFVYIDERNIDTYPYLAKYWILHEIAHIDTHPQDDRHGEIFHARLAELINQFMTTVE</sequence>
<proteinExistence type="predicted"/>
<organism evidence="1">
    <name type="scientific">marine sediment metagenome</name>
    <dbReference type="NCBI Taxonomy" id="412755"/>
    <lineage>
        <taxon>unclassified sequences</taxon>
        <taxon>metagenomes</taxon>
        <taxon>ecological metagenomes</taxon>
    </lineage>
</organism>
<evidence type="ECO:0008006" key="2">
    <source>
        <dbReference type="Google" id="ProtNLM"/>
    </source>
</evidence>
<gene>
    <name evidence="1" type="ORF">LCGC14_2706840</name>
</gene>